<dbReference type="EMBL" id="MDJD01000014">
    <property type="protein sequence ID" value="OEK08986.1"/>
    <property type="molecule type" value="Genomic_DNA"/>
</dbReference>
<proteinExistence type="predicted"/>
<keyword evidence="1" id="KW-0732">Signal</keyword>
<comment type="caution">
    <text evidence="2">The sequence shown here is derived from an EMBL/GenBank/DDBJ whole genome shotgun (WGS) entry which is preliminary data.</text>
</comment>
<keyword evidence="3" id="KW-1185">Reference proteome</keyword>
<dbReference type="AlphaFoldDB" id="A0A1E5TC98"/>
<protein>
    <recommendedName>
        <fullName evidence="4">Substrate import-associated zinc metallohydrolase lipoprotein</fullName>
    </recommendedName>
</protein>
<name>A0A1E5TC98_9FLAO</name>
<dbReference type="RefSeq" id="WP_069829241.1">
    <property type="nucleotide sequence ID" value="NZ_MDJD01000014.1"/>
</dbReference>
<evidence type="ECO:0000313" key="3">
    <source>
        <dbReference type="Proteomes" id="UP000095713"/>
    </source>
</evidence>
<organism evidence="2 3">
    <name type="scientific">Flavivirga aquatica</name>
    <dbReference type="NCBI Taxonomy" id="1849968"/>
    <lineage>
        <taxon>Bacteria</taxon>
        <taxon>Pseudomonadati</taxon>
        <taxon>Bacteroidota</taxon>
        <taxon>Flavobacteriia</taxon>
        <taxon>Flavobacteriales</taxon>
        <taxon>Flavobacteriaceae</taxon>
        <taxon>Flavivirga</taxon>
    </lineage>
</organism>
<dbReference type="STRING" id="1849968.A8C32_13900"/>
<feature type="signal peptide" evidence="1">
    <location>
        <begin position="1"/>
        <end position="22"/>
    </location>
</feature>
<evidence type="ECO:0000313" key="2">
    <source>
        <dbReference type="EMBL" id="OEK08986.1"/>
    </source>
</evidence>
<dbReference type="Proteomes" id="UP000095713">
    <property type="component" value="Unassembled WGS sequence"/>
</dbReference>
<reference evidence="2 3" key="1">
    <citation type="submission" date="2016-05" db="EMBL/GenBank/DDBJ databases">
        <title>Draft Genome Sequence of Algibacter sp. Strain SK-16 Isolated from the Surface Water of Aburatsubo Inlet.</title>
        <authorList>
            <person name="Wong S.-K."/>
            <person name="Yoshizawa S."/>
            <person name="Nakajima Y."/>
            <person name="Ogura Y."/>
            <person name="Tetsuya H."/>
            <person name="Hamasaki K."/>
        </authorList>
    </citation>
    <scope>NUCLEOTIDE SEQUENCE [LARGE SCALE GENOMIC DNA]</scope>
    <source>
        <strain evidence="2 3">SK-16</strain>
    </source>
</reference>
<dbReference type="InterPro" id="IPR030890">
    <property type="entry name" value="LP_HExxH_w_TonB"/>
</dbReference>
<sequence>MKITIKIILLILSVALFYQCNTDDSNTKFDAPANQDVSSVNDQYLYNNDGNSFFERFGTATRWKWNDNFIRPTQRATPIKSDFVIPATKLVDHLWIQPYEEAGVDAKKFIADLFPAELVYIGSFIFRDDGTRLLGFAEGGARVTLLNMNDLDFQDANWLANPGSGVLATVHHEFSHIVHQNYGIPVGFNTISESYLGNGWSNGVSRDDAIKLGMVRNYGTLNEFEDFCEIISHLLVVDQATFEKDFITQEDCTTYTTVGEIVNCQELNEGRQLINQKVNLVVEFYKNNFNIDLLEVRDVLQSRLNNLINTGVIPD</sequence>
<dbReference type="OrthoDB" id="1113652at2"/>
<feature type="chain" id="PRO_5009186261" description="Substrate import-associated zinc metallohydrolase lipoprotein" evidence="1">
    <location>
        <begin position="23"/>
        <end position="315"/>
    </location>
</feature>
<evidence type="ECO:0000256" key="1">
    <source>
        <dbReference type="SAM" id="SignalP"/>
    </source>
</evidence>
<gene>
    <name evidence="2" type="ORF">A8C32_13900</name>
</gene>
<accession>A0A1E5TC98</accession>
<evidence type="ECO:0008006" key="4">
    <source>
        <dbReference type="Google" id="ProtNLM"/>
    </source>
</evidence>
<dbReference type="NCBIfam" id="TIGR04549">
    <property type="entry name" value="LP_HExxH_w_tonB"/>
    <property type="match status" value="1"/>
</dbReference>
<dbReference type="Pfam" id="PF15890">
    <property type="entry name" value="Peptidase_Mx1"/>
    <property type="match status" value="1"/>
</dbReference>
<dbReference type="Gene3D" id="3.40.390.70">
    <property type="match status" value="1"/>
</dbReference>